<keyword evidence="1" id="KW-1188">Viral release from host cell</keyword>
<comment type="caution">
    <text evidence="4">The sequence shown here is derived from an EMBL/GenBank/DDBJ whole genome shotgun (WGS) entry which is preliminary data.</text>
</comment>
<dbReference type="NCBIfam" id="TIGR01760">
    <property type="entry name" value="tape_meas_TP901"/>
    <property type="match status" value="1"/>
</dbReference>
<feature type="domain" description="Phage tail tape measure protein" evidence="3">
    <location>
        <begin position="96"/>
        <end position="295"/>
    </location>
</feature>
<proteinExistence type="predicted"/>
<dbReference type="PANTHER" id="PTHR37813">
    <property type="entry name" value="FELS-2 PROPHAGE PROTEIN"/>
    <property type="match status" value="1"/>
</dbReference>
<dbReference type="EMBL" id="JARESE010000027">
    <property type="protein sequence ID" value="MDE8651879.1"/>
    <property type="molecule type" value="Genomic_DNA"/>
</dbReference>
<dbReference type="RefSeq" id="WP_275227961.1">
    <property type="nucleotide sequence ID" value="NZ_JARESE010000027.1"/>
</dbReference>
<dbReference type="InterPro" id="IPR010090">
    <property type="entry name" value="Phage_tape_meas"/>
</dbReference>
<gene>
    <name evidence="4" type="ORF">PYV00_09115</name>
</gene>
<dbReference type="PANTHER" id="PTHR37813:SF1">
    <property type="entry name" value="FELS-2 PROPHAGE PROTEIN"/>
    <property type="match status" value="1"/>
</dbReference>
<dbReference type="Proteomes" id="UP001216253">
    <property type="component" value="Unassembled WGS sequence"/>
</dbReference>
<protein>
    <submittedName>
        <fullName evidence="4">Phage tail tape measure protein</fullName>
    </submittedName>
</protein>
<feature type="transmembrane region" description="Helical" evidence="2">
    <location>
        <begin position="429"/>
        <end position="448"/>
    </location>
</feature>
<evidence type="ECO:0000313" key="5">
    <source>
        <dbReference type="Proteomes" id="UP001216253"/>
    </source>
</evidence>
<organism evidence="4 5">
    <name type="scientific">Novosphingobium album</name>
    <name type="common">ex Liu et al. 2023</name>
    <dbReference type="NCBI Taxonomy" id="3031130"/>
    <lineage>
        <taxon>Bacteria</taxon>
        <taxon>Pseudomonadati</taxon>
        <taxon>Pseudomonadota</taxon>
        <taxon>Alphaproteobacteria</taxon>
        <taxon>Sphingomonadales</taxon>
        <taxon>Sphingomonadaceae</taxon>
        <taxon>Novosphingobium</taxon>
    </lineage>
</organism>
<evidence type="ECO:0000313" key="4">
    <source>
        <dbReference type="EMBL" id="MDE8651879.1"/>
    </source>
</evidence>
<keyword evidence="2" id="KW-0472">Membrane</keyword>
<feature type="transmembrane region" description="Helical" evidence="2">
    <location>
        <begin position="387"/>
        <end position="409"/>
    </location>
</feature>
<keyword evidence="2" id="KW-1133">Transmembrane helix</keyword>
<evidence type="ECO:0000256" key="1">
    <source>
        <dbReference type="ARBA" id="ARBA00022612"/>
    </source>
</evidence>
<keyword evidence="2" id="KW-0812">Transmembrane</keyword>
<keyword evidence="5" id="KW-1185">Reference proteome</keyword>
<name>A0ABT5WPA1_9SPHN</name>
<sequence length="881" mass="92854">MSTLIGALRVVLGLDSAGFERGATAAERRARQLQRNIERYGRAMTDLGGKLSAAVTVPILAMGAGVIKASSTFESAMNRVSISTQGTAGEMKEMSDLALQLGKDTTFGASTSADAMDMLAKNGLTARQILDGAAKAAVDLASAAGSELEPAANAITDVMAQFGLTTKDLPIVVNQITGAVNESKLSFEDFTLAIGQGGGVAGAAGVDFADFATALASVSPLFASGSDAGTAFKTFLISLNPTTKKAGELMRQYGLKFYDAQGNLKSMAEVAEILKTKLGGLNEEARLSVMKEIFGTDALRVAIGLMNEGAAGLDRVRGAINKTDAAAQSAQRLKGFNGQLEQLKGAAETLAIRIGQSGLLQFVTDIVIALTGFVDKLSEVNPEVLRFATIMAALAATVGPALIIVGQLVQAFSGLAAARVALMGLSGTLAPMLPMIAVFVAAGLLIAANWKDVKPALSEAAIGLGELYDGFMKVQDAPSWTQKMEIPAWMTSEKTSDLRELGEALRSVYDWINRIWDTLDQAAADANVAQGQWIDQIVRDWNTLTTVVPQYVSKMVTAIRTWVVDKLGQVWGIVTDKIDTVKRAFFGLYDAVVGHSYIPDMVDGIAAQMDRLDAVMVDKAKVAAKSTQEAFMALAEQVQPILDRLFPEVARLREYQRQVKAIAASQGAGQIDGATADEARRRLSLEYYGLPFQRDDVTVSAPIDTAALQKQVEKMTGFAWLASDNIEAANVRIVKSFKDTADATIGALQRMADAIKGGGFLDILGSVIGFGLQLGSIGAFGGKIAASINASSRIPAYAAGTSFHPGGLALVGERGPELVNMRRGASVIPNHKLGGVTNNYFSGNLMTPEFWAQIEARDTVSASVGAKGGAALAKQSGLWKL</sequence>
<evidence type="ECO:0000256" key="2">
    <source>
        <dbReference type="SAM" id="Phobius"/>
    </source>
</evidence>
<reference evidence="4 5" key="1">
    <citation type="submission" date="2023-03" db="EMBL/GenBank/DDBJ databases">
        <title>NovoSphingobium album sp. nov. isolated from polycyclic aromatic hydrocarbons- and heavy-metal polluted soil.</title>
        <authorList>
            <person name="Liu Z."/>
            <person name="Wang K."/>
        </authorList>
    </citation>
    <scope>NUCLEOTIDE SEQUENCE [LARGE SCALE GENOMIC DNA]</scope>
    <source>
        <strain evidence="4 5">H3SJ31-1</strain>
    </source>
</reference>
<accession>A0ABT5WPA1</accession>
<evidence type="ECO:0000259" key="3">
    <source>
        <dbReference type="Pfam" id="PF10145"/>
    </source>
</evidence>
<dbReference type="Pfam" id="PF10145">
    <property type="entry name" value="PhageMin_Tail"/>
    <property type="match status" value="1"/>
</dbReference>